<dbReference type="Pfam" id="PF00082">
    <property type="entry name" value="Peptidase_S8"/>
    <property type="match status" value="1"/>
</dbReference>
<evidence type="ECO:0000256" key="14">
    <source>
        <dbReference type="SAM" id="SignalP"/>
    </source>
</evidence>
<evidence type="ECO:0000256" key="6">
    <source>
        <dbReference type="ARBA" id="ARBA00022825"/>
    </source>
</evidence>
<dbReference type="GO" id="GO:0004252">
    <property type="term" value="F:serine-type endopeptidase activity"/>
    <property type="evidence" value="ECO:0007669"/>
    <property type="project" value="UniProtKB-UniRule"/>
</dbReference>
<evidence type="ECO:0000256" key="3">
    <source>
        <dbReference type="ARBA" id="ARBA00022685"/>
    </source>
</evidence>
<feature type="chain" id="PRO_5042281471" evidence="14">
    <location>
        <begin position="24"/>
        <end position="757"/>
    </location>
</feature>
<evidence type="ECO:0000256" key="8">
    <source>
        <dbReference type="ARBA" id="ARBA00023157"/>
    </source>
</evidence>
<reference evidence="16" key="2">
    <citation type="journal article" date="2023" name="Science">
        <title>Genomic signatures of disease resistance in endangered staghorn corals.</title>
        <authorList>
            <person name="Vollmer S.V."/>
            <person name="Selwyn J.D."/>
            <person name="Despard B.A."/>
            <person name="Roesel C.L."/>
        </authorList>
    </citation>
    <scope>NUCLEOTIDE SEQUENCE</scope>
    <source>
        <strain evidence="16">K2</strain>
    </source>
</reference>
<keyword evidence="5 11" id="KW-0378">Hydrolase</keyword>
<keyword evidence="8" id="KW-1015">Disulfide bond</keyword>
<dbReference type="InterPro" id="IPR008979">
    <property type="entry name" value="Galactose-bd-like_sf"/>
</dbReference>
<evidence type="ECO:0000256" key="11">
    <source>
        <dbReference type="PROSITE-ProRule" id="PRU01240"/>
    </source>
</evidence>
<feature type="active site" description="Charge relay system" evidence="10 11">
    <location>
        <position position="158"/>
    </location>
</feature>
<dbReference type="Proteomes" id="UP001249851">
    <property type="component" value="Unassembled WGS sequence"/>
</dbReference>
<dbReference type="InterPro" id="IPR015500">
    <property type="entry name" value="Peptidase_S8_subtilisin-rel"/>
</dbReference>
<keyword evidence="9" id="KW-0325">Glycoprotein</keyword>
<keyword evidence="7" id="KW-0865">Zymogen</keyword>
<keyword evidence="13" id="KW-0812">Transmembrane</keyword>
<feature type="transmembrane region" description="Helical" evidence="13">
    <location>
        <begin position="686"/>
        <end position="709"/>
    </location>
</feature>
<feature type="active site" description="Charge relay system" evidence="10 11">
    <location>
        <position position="199"/>
    </location>
</feature>
<dbReference type="FunFam" id="2.60.120.260:FF:000006">
    <property type="entry name" value="Proprotein convertase subtilisin/kexin type 5"/>
    <property type="match status" value="1"/>
</dbReference>
<dbReference type="SUPFAM" id="SSF54897">
    <property type="entry name" value="Protease propeptides/inhibitors"/>
    <property type="match status" value="1"/>
</dbReference>
<dbReference type="InterPro" id="IPR022398">
    <property type="entry name" value="Peptidase_S8_His-AS"/>
</dbReference>
<dbReference type="AlphaFoldDB" id="A0AAD9PWP8"/>
<keyword evidence="2 11" id="KW-0645">Protease</keyword>
<dbReference type="Gene3D" id="3.30.70.850">
    <property type="entry name" value="Peptidase S8, pro-domain"/>
    <property type="match status" value="1"/>
</dbReference>
<dbReference type="CDD" id="cd04059">
    <property type="entry name" value="Peptidases_S8_Protein_convertases_Kexins_Furin-like"/>
    <property type="match status" value="1"/>
</dbReference>
<dbReference type="FunFam" id="3.40.50.200:FF:000001">
    <property type="entry name" value="Furin 2, isoform B"/>
    <property type="match status" value="1"/>
</dbReference>
<keyword evidence="13" id="KW-1133">Transmembrane helix</keyword>
<comment type="caution">
    <text evidence="16">The sequence shown here is derived from an EMBL/GenBank/DDBJ whole genome shotgun (WGS) entry which is preliminary data.</text>
</comment>
<dbReference type="InterPro" id="IPR032815">
    <property type="entry name" value="S8_pro-domain"/>
</dbReference>
<dbReference type="InterPro" id="IPR038466">
    <property type="entry name" value="S8_pro-domain_sf"/>
</dbReference>
<evidence type="ECO:0000256" key="4">
    <source>
        <dbReference type="ARBA" id="ARBA00022729"/>
    </source>
</evidence>
<comment type="cofactor">
    <cofactor evidence="1">
        <name>Ca(2+)</name>
        <dbReference type="ChEBI" id="CHEBI:29108"/>
    </cofactor>
</comment>
<dbReference type="PROSITE" id="PS00138">
    <property type="entry name" value="SUBTILASE_SER"/>
    <property type="match status" value="1"/>
</dbReference>
<dbReference type="InterPro" id="IPR002884">
    <property type="entry name" value="P_dom"/>
</dbReference>
<dbReference type="InterPro" id="IPR023828">
    <property type="entry name" value="Peptidase_S8_Ser-AS"/>
</dbReference>
<proteinExistence type="inferred from homology"/>
<dbReference type="Gene3D" id="2.60.120.260">
    <property type="entry name" value="Galactose-binding domain-like"/>
    <property type="match status" value="1"/>
</dbReference>
<evidence type="ECO:0000256" key="2">
    <source>
        <dbReference type="ARBA" id="ARBA00022670"/>
    </source>
</evidence>
<feature type="domain" description="P/Homo B" evidence="15">
    <location>
        <begin position="452"/>
        <end position="585"/>
    </location>
</feature>
<dbReference type="InterPro" id="IPR036852">
    <property type="entry name" value="Peptidase_S8/S53_dom_sf"/>
</dbReference>
<feature type="signal peptide" evidence="14">
    <location>
        <begin position="1"/>
        <end position="23"/>
    </location>
</feature>
<evidence type="ECO:0000259" key="15">
    <source>
        <dbReference type="PROSITE" id="PS51829"/>
    </source>
</evidence>
<reference evidence="16" key="1">
    <citation type="journal article" date="2023" name="G3 (Bethesda)">
        <title>Whole genome assembly and annotation of the endangered Caribbean coral Acropora cervicornis.</title>
        <authorList>
            <person name="Selwyn J.D."/>
            <person name="Vollmer S.V."/>
        </authorList>
    </citation>
    <scope>NUCLEOTIDE SEQUENCE</scope>
    <source>
        <strain evidence="16">K2</strain>
    </source>
</reference>
<gene>
    <name evidence="16" type="ORF">P5673_028807</name>
</gene>
<evidence type="ECO:0000313" key="16">
    <source>
        <dbReference type="EMBL" id="KAK2550451.1"/>
    </source>
</evidence>
<dbReference type="Pfam" id="PF16470">
    <property type="entry name" value="S8_pro-domain"/>
    <property type="match status" value="1"/>
</dbReference>
<accession>A0AAD9PWP8</accession>
<dbReference type="PANTHER" id="PTHR42884:SF3">
    <property type="entry name" value="FURIN-LIKE PROTEASE 1, ISOFORMS 1_1-X_2"/>
    <property type="match status" value="1"/>
</dbReference>
<dbReference type="PRINTS" id="PR00723">
    <property type="entry name" value="SUBTILISIN"/>
</dbReference>
<comment type="similarity">
    <text evidence="11 12">Belongs to the peptidase S8 family.</text>
</comment>
<dbReference type="PANTHER" id="PTHR42884">
    <property type="entry name" value="PROPROTEIN CONVERTASE SUBTILISIN/KEXIN-RELATED"/>
    <property type="match status" value="1"/>
</dbReference>
<feature type="active site" description="Charge relay system" evidence="10 11">
    <location>
        <position position="375"/>
    </location>
</feature>
<keyword evidence="13" id="KW-0472">Membrane</keyword>
<evidence type="ECO:0000256" key="1">
    <source>
        <dbReference type="ARBA" id="ARBA00001913"/>
    </source>
</evidence>
<dbReference type="GO" id="GO:0000139">
    <property type="term" value="C:Golgi membrane"/>
    <property type="evidence" value="ECO:0007669"/>
    <property type="project" value="TreeGrafter"/>
</dbReference>
<dbReference type="EMBL" id="JARQWQ010000110">
    <property type="protein sequence ID" value="KAK2550451.1"/>
    <property type="molecule type" value="Genomic_DNA"/>
</dbReference>
<dbReference type="GO" id="GO:0016485">
    <property type="term" value="P:protein processing"/>
    <property type="evidence" value="ECO:0007669"/>
    <property type="project" value="TreeGrafter"/>
</dbReference>
<dbReference type="SUPFAM" id="SSF49785">
    <property type="entry name" value="Galactose-binding domain-like"/>
    <property type="match status" value="1"/>
</dbReference>
<dbReference type="SUPFAM" id="SSF52743">
    <property type="entry name" value="Subtilisin-like"/>
    <property type="match status" value="1"/>
</dbReference>
<evidence type="ECO:0000256" key="12">
    <source>
        <dbReference type="RuleBase" id="RU003355"/>
    </source>
</evidence>
<evidence type="ECO:0000256" key="10">
    <source>
        <dbReference type="PIRSR" id="PIRSR615500-1"/>
    </source>
</evidence>
<dbReference type="PROSITE" id="PS00136">
    <property type="entry name" value="SUBTILASE_ASP"/>
    <property type="match status" value="1"/>
</dbReference>
<dbReference type="PROSITE" id="PS51829">
    <property type="entry name" value="P_HOMO_B"/>
    <property type="match status" value="1"/>
</dbReference>
<evidence type="ECO:0000256" key="13">
    <source>
        <dbReference type="SAM" id="Phobius"/>
    </source>
</evidence>
<keyword evidence="6 11" id="KW-0720">Serine protease</keyword>
<name>A0AAD9PWP8_ACRCE</name>
<evidence type="ECO:0000256" key="7">
    <source>
        <dbReference type="ARBA" id="ARBA00023145"/>
    </source>
</evidence>
<organism evidence="16 17">
    <name type="scientific">Acropora cervicornis</name>
    <name type="common">Staghorn coral</name>
    <dbReference type="NCBI Taxonomy" id="6130"/>
    <lineage>
        <taxon>Eukaryota</taxon>
        <taxon>Metazoa</taxon>
        <taxon>Cnidaria</taxon>
        <taxon>Anthozoa</taxon>
        <taxon>Hexacorallia</taxon>
        <taxon>Scleractinia</taxon>
        <taxon>Astrocoeniina</taxon>
        <taxon>Acroporidae</taxon>
        <taxon>Acropora</taxon>
    </lineage>
</organism>
<dbReference type="InterPro" id="IPR023827">
    <property type="entry name" value="Peptidase_S8_Asp-AS"/>
</dbReference>
<dbReference type="InterPro" id="IPR000209">
    <property type="entry name" value="Peptidase_S8/S53_dom"/>
</dbReference>
<sequence>MASAVKRGLFLACIVFVVFKVRGSKTRHVYGNTWVVHVEKEKRFVDDLAERNGFINRGEIEGFSGHHLFEHKTLKRRVRRDASGHTDKLLQEPHVKFALRQKILRRTKRGYFRDPYYKSQWYLNNSGQTVGPRGFDINVAPVWRRNITGRGVVVTILDDGIEYTHPDLHANYDAKASYDFNSHDDDPMPRYSPDNINKHGTRCAGEVAAVANNNKCGVGVAYNSRIGGVRMLDGDVTDAIEAWSLGLKKDYIDIYSSSWGPDDNGCTVDGPGPMAKKAFREGIRKGRGGLGAIFVWATGNGGHYQDYCNCDGYITSIFTVSVGAVNDRGKSPWYAEPCPSTLAVTYSSGATEGNDKQIVTTDLRRSCTKGHTGTSAAAPLAAGIFALVLEANPKLSWRDLQHLIVNTSRTTDRSEKDWQRNGAGHHVNHKYGFGVLDTDALVKAATSPNWKTATDQHICRERELTGDMRIPARGTLTTTIFSSGCSGKTNCVTKLEHVRVYITLSHATRGSLRIVLISPAGTRSELLAPRDRDYSSDGFQNWPFMTVFSWDENPNGIWRLQVTDTKGVEGNLRKWSIRFYGTCEDHRTFTPDDSIMCKEKCKKGCLEPFYKSCPNCTMFCHCDRGECLPLCKATDDVDQERRECHTNTMSRIGDDDDEESDGGVDSYVKSSPTTVPSLNHGEMSTFLKLLIIFILVTVILMAVLMIWLCKIGQKFCWASEEKPAKMHSQNVGYRPVTVIPDVSKKNLNREGNMQIGC</sequence>
<dbReference type="Pfam" id="PF01483">
    <property type="entry name" value="P_proprotein"/>
    <property type="match status" value="1"/>
</dbReference>
<dbReference type="GO" id="GO:0005802">
    <property type="term" value="C:trans-Golgi network"/>
    <property type="evidence" value="ECO:0007669"/>
    <property type="project" value="TreeGrafter"/>
</dbReference>
<evidence type="ECO:0000256" key="9">
    <source>
        <dbReference type="ARBA" id="ARBA00023180"/>
    </source>
</evidence>
<dbReference type="PROSITE" id="PS51892">
    <property type="entry name" value="SUBTILASE"/>
    <property type="match status" value="1"/>
</dbReference>
<dbReference type="InterPro" id="IPR034182">
    <property type="entry name" value="Kexin/furin"/>
</dbReference>
<keyword evidence="4 14" id="KW-0732">Signal</keyword>
<dbReference type="PROSITE" id="PS00137">
    <property type="entry name" value="SUBTILASE_HIS"/>
    <property type="match status" value="1"/>
</dbReference>
<evidence type="ECO:0000313" key="17">
    <source>
        <dbReference type="Proteomes" id="UP001249851"/>
    </source>
</evidence>
<keyword evidence="3" id="KW-0165">Cleavage on pair of basic residues</keyword>
<protein>
    <submittedName>
        <fullName evidence="16">Furin</fullName>
    </submittedName>
</protein>
<keyword evidence="17" id="KW-1185">Reference proteome</keyword>
<dbReference type="Gene3D" id="3.40.50.200">
    <property type="entry name" value="Peptidase S8/S53 domain"/>
    <property type="match status" value="1"/>
</dbReference>
<evidence type="ECO:0000256" key="5">
    <source>
        <dbReference type="ARBA" id="ARBA00022801"/>
    </source>
</evidence>